<evidence type="ECO:0000313" key="2">
    <source>
        <dbReference type="EMBL" id="RGP60383.1"/>
    </source>
</evidence>
<evidence type="ECO:0000256" key="1">
    <source>
        <dbReference type="SAM" id="MobiDB-lite"/>
    </source>
</evidence>
<dbReference type="AlphaFoldDB" id="A0A395RK06"/>
<reference evidence="2 3" key="1">
    <citation type="journal article" date="2018" name="PLoS Pathog.">
        <title>Evolution of structural diversity of trichothecenes, a family of toxins produced by plant pathogenic and entomopathogenic fungi.</title>
        <authorList>
            <person name="Proctor R.H."/>
            <person name="McCormick S.P."/>
            <person name="Kim H.S."/>
            <person name="Cardoza R.E."/>
            <person name="Stanley A.M."/>
            <person name="Lindo L."/>
            <person name="Kelly A."/>
            <person name="Brown D.W."/>
            <person name="Lee T."/>
            <person name="Vaughan M.M."/>
            <person name="Alexander N.J."/>
            <person name="Busman M."/>
            <person name="Gutierrez S."/>
        </authorList>
    </citation>
    <scope>NUCLEOTIDE SEQUENCE [LARGE SCALE GENOMIC DNA]</scope>
    <source>
        <strain evidence="2 3">NRRL 20695</strain>
    </source>
</reference>
<evidence type="ECO:0000313" key="3">
    <source>
        <dbReference type="Proteomes" id="UP000266234"/>
    </source>
</evidence>
<protein>
    <submittedName>
        <fullName evidence="2">Uncharacterized protein</fullName>
    </submittedName>
</protein>
<feature type="region of interest" description="Disordered" evidence="1">
    <location>
        <begin position="162"/>
        <end position="183"/>
    </location>
</feature>
<comment type="caution">
    <text evidence="2">The sequence shown here is derived from an EMBL/GenBank/DDBJ whole genome shotgun (WGS) entry which is preliminary data.</text>
</comment>
<sequence>MASQSSAPTSPQSHLNHSTLSNGPQMIEVMYLMTRERAMMQAGDLAQKLGHRGADQSSLTAQMNQWLSVPVIKVLSDDMKDKTFIWCQQYNPGWLDTIRAAEDDILEYRYSLSVEDSNTTRMDLGGSWEKDFDAFKQEVLKEYREVTAAIMAKIDAIQPSGLNSAAAHPTKRQRTSPRNNSKKATIENMVKVDEGLCHLLGEESDLVQCFRHHAASVDSSFSVARVESNRKPSWSKGQLENFRKQAQELGLSVLEYKLLDRTIQEMSEADLSMENIAALARLITSTDQYANLEAKFPFPFLCDQE</sequence>
<dbReference type="OrthoDB" id="5091635at2759"/>
<proteinExistence type="predicted"/>
<accession>A0A395RK06</accession>
<feature type="region of interest" description="Disordered" evidence="1">
    <location>
        <begin position="1"/>
        <end position="21"/>
    </location>
</feature>
<gene>
    <name evidence="2" type="ORF">FLONG3_10849</name>
</gene>
<dbReference type="EMBL" id="PXOG01000341">
    <property type="protein sequence ID" value="RGP60383.1"/>
    <property type="molecule type" value="Genomic_DNA"/>
</dbReference>
<keyword evidence="3" id="KW-1185">Reference proteome</keyword>
<name>A0A395RK06_9HYPO</name>
<organism evidence="2 3">
    <name type="scientific">Fusarium longipes</name>
    <dbReference type="NCBI Taxonomy" id="694270"/>
    <lineage>
        <taxon>Eukaryota</taxon>
        <taxon>Fungi</taxon>
        <taxon>Dikarya</taxon>
        <taxon>Ascomycota</taxon>
        <taxon>Pezizomycotina</taxon>
        <taxon>Sordariomycetes</taxon>
        <taxon>Hypocreomycetidae</taxon>
        <taxon>Hypocreales</taxon>
        <taxon>Nectriaceae</taxon>
        <taxon>Fusarium</taxon>
    </lineage>
</organism>
<dbReference type="Proteomes" id="UP000266234">
    <property type="component" value="Unassembled WGS sequence"/>
</dbReference>
<feature type="compositionally biased region" description="Low complexity" evidence="1">
    <location>
        <begin position="1"/>
        <end position="13"/>
    </location>
</feature>